<dbReference type="OrthoDB" id="6134071at2759"/>
<dbReference type="EMBL" id="CACVKT020000584">
    <property type="protein sequence ID" value="CAC5361128.1"/>
    <property type="molecule type" value="Genomic_DNA"/>
</dbReference>
<protein>
    <recommendedName>
        <fullName evidence="3">C-type lectin domain-containing protein</fullName>
    </recommendedName>
</protein>
<sequence length="423" mass="46776">MDDANLLSINSLDEFELIEELKQDQWVSLLDEDYWSGLSEPTPGFYIWNDCTELSTKFDMLKGEGYNQNELCYLVKKDSLIWESKKCETPHYFACEKKIQGECGRSTILSSNKEATYANMSTSQCESSCAASSSCWSGISTDGGLCILLETRTGSDQLSDVTIFKKSCVQVDVVQTNNVPVISIANKNLQPSLNCSSVPLTGVTISFLPEFSESTSIVTDISATPCYVYETLNATNIYNSTDMIILNVTNVFNVTEIINVTETVNVTEIMIITSVSVQPLTTTLIDNFSTLFIVTSTINVTDIYNETEVYNITETYNFTSTVYTTRCSGNNSQSYLSTDDPLLLEAIASMSRELTVDKKKTSSNIRKLTSASDNRPSARTIGLSGLALLVIPLSLILLCDILKALRGTALMFDRCRRNPDNES</sequence>
<feature type="transmembrane region" description="Helical" evidence="2">
    <location>
        <begin position="381"/>
        <end position="402"/>
    </location>
</feature>
<dbReference type="PROSITE" id="PS00615">
    <property type="entry name" value="C_TYPE_LECTIN_1"/>
    <property type="match status" value="1"/>
</dbReference>
<dbReference type="InterPro" id="IPR016186">
    <property type="entry name" value="C-type_lectin-like/link_sf"/>
</dbReference>
<dbReference type="Proteomes" id="UP000507470">
    <property type="component" value="Unassembled WGS sequence"/>
</dbReference>
<organism evidence="4 5">
    <name type="scientific">Mytilus coruscus</name>
    <name type="common">Sea mussel</name>
    <dbReference type="NCBI Taxonomy" id="42192"/>
    <lineage>
        <taxon>Eukaryota</taxon>
        <taxon>Metazoa</taxon>
        <taxon>Spiralia</taxon>
        <taxon>Lophotrochozoa</taxon>
        <taxon>Mollusca</taxon>
        <taxon>Bivalvia</taxon>
        <taxon>Autobranchia</taxon>
        <taxon>Pteriomorphia</taxon>
        <taxon>Mytilida</taxon>
        <taxon>Mytiloidea</taxon>
        <taxon>Mytilidae</taxon>
        <taxon>Mytilinae</taxon>
        <taxon>Mytilus</taxon>
    </lineage>
</organism>
<reference evidence="4 5" key="1">
    <citation type="submission" date="2020-06" db="EMBL/GenBank/DDBJ databases">
        <authorList>
            <person name="Li R."/>
            <person name="Bekaert M."/>
        </authorList>
    </citation>
    <scope>NUCLEOTIDE SEQUENCE [LARGE SCALE GENOMIC DNA]</scope>
    <source>
        <strain evidence="5">wild</strain>
    </source>
</reference>
<keyword evidence="2" id="KW-1133">Transmembrane helix</keyword>
<accession>A0A6J8A4R0</accession>
<keyword evidence="5" id="KW-1185">Reference proteome</keyword>
<name>A0A6J8A4R0_MYTCO</name>
<proteinExistence type="predicted"/>
<evidence type="ECO:0000259" key="3">
    <source>
        <dbReference type="PROSITE" id="PS50041"/>
    </source>
</evidence>
<evidence type="ECO:0000256" key="1">
    <source>
        <dbReference type="ARBA" id="ARBA00023157"/>
    </source>
</evidence>
<dbReference type="Pfam" id="PF00059">
    <property type="entry name" value="Lectin_C"/>
    <property type="match status" value="1"/>
</dbReference>
<dbReference type="AlphaFoldDB" id="A0A6J8A4R0"/>
<evidence type="ECO:0000313" key="5">
    <source>
        <dbReference type="Proteomes" id="UP000507470"/>
    </source>
</evidence>
<dbReference type="InterPro" id="IPR018378">
    <property type="entry name" value="C-type_lectin_CS"/>
</dbReference>
<dbReference type="InterPro" id="IPR001304">
    <property type="entry name" value="C-type_lectin-like"/>
</dbReference>
<evidence type="ECO:0000313" key="4">
    <source>
        <dbReference type="EMBL" id="CAC5361128.1"/>
    </source>
</evidence>
<dbReference type="PROSITE" id="PS50041">
    <property type="entry name" value="C_TYPE_LECTIN_2"/>
    <property type="match status" value="1"/>
</dbReference>
<keyword evidence="2" id="KW-0472">Membrane</keyword>
<gene>
    <name evidence="4" type="ORF">MCOR_3358</name>
</gene>
<dbReference type="InterPro" id="IPR016187">
    <property type="entry name" value="CTDL_fold"/>
</dbReference>
<dbReference type="SUPFAM" id="SSF56436">
    <property type="entry name" value="C-type lectin-like"/>
    <property type="match status" value="1"/>
</dbReference>
<feature type="domain" description="C-type lectin" evidence="3">
    <location>
        <begin position="1"/>
        <end position="96"/>
    </location>
</feature>
<dbReference type="Gene3D" id="3.10.100.10">
    <property type="entry name" value="Mannose-Binding Protein A, subunit A"/>
    <property type="match status" value="1"/>
</dbReference>
<keyword evidence="1" id="KW-1015">Disulfide bond</keyword>
<dbReference type="CDD" id="cd00037">
    <property type="entry name" value="CLECT"/>
    <property type="match status" value="1"/>
</dbReference>
<keyword evidence="2" id="KW-0812">Transmembrane</keyword>
<evidence type="ECO:0000256" key="2">
    <source>
        <dbReference type="SAM" id="Phobius"/>
    </source>
</evidence>